<gene>
    <name evidence="3" type="ORF">F2P56_034530</name>
</gene>
<dbReference type="PANTHER" id="PTHR34056">
    <property type="entry name" value="GPI-ANCHORED PROTEIN"/>
    <property type="match status" value="1"/>
</dbReference>
<evidence type="ECO:0000313" key="4">
    <source>
        <dbReference type="Proteomes" id="UP000619265"/>
    </source>
</evidence>
<feature type="transmembrane region" description="Helical" evidence="1">
    <location>
        <begin position="355"/>
        <end position="375"/>
    </location>
</feature>
<reference evidence="3" key="1">
    <citation type="submission" date="2015-10" db="EMBL/GenBank/DDBJ databases">
        <authorList>
            <person name="Martinez-Garcia P.J."/>
            <person name="Crepeau M.W."/>
            <person name="Puiu D."/>
            <person name="Gonzalez-Ibeas D."/>
            <person name="Whalen J."/>
            <person name="Stevens K."/>
            <person name="Paul R."/>
            <person name="Butterfield T."/>
            <person name="Britton M."/>
            <person name="Reagan R."/>
            <person name="Chakraborty S."/>
            <person name="Walawage S.L."/>
            <person name="Vasquez-Gross H.A."/>
            <person name="Cardeno C."/>
            <person name="Famula R."/>
            <person name="Pratt K."/>
            <person name="Kuruganti S."/>
            <person name="Aradhya M.K."/>
            <person name="Leslie C.A."/>
            <person name="Dandekar A.M."/>
            <person name="Salzberg S.L."/>
            <person name="Wegrzyn J.L."/>
            <person name="Langley C.H."/>
            <person name="Neale D.B."/>
        </authorList>
    </citation>
    <scope>NUCLEOTIDE SEQUENCE</scope>
    <source>
        <tissue evidence="3">Leaves</tissue>
    </source>
</reference>
<keyword evidence="1" id="KW-1133">Transmembrane helix</keyword>
<name>A0A833TUY6_JUGRE</name>
<dbReference type="InterPro" id="IPR040376">
    <property type="entry name" value="At4g28100-like"/>
</dbReference>
<reference evidence="3" key="2">
    <citation type="submission" date="2020-03" db="EMBL/GenBank/DDBJ databases">
        <title>Walnut 2.0.</title>
        <authorList>
            <person name="Marrano A."/>
            <person name="Britton M."/>
            <person name="Zimin A.V."/>
            <person name="Zaini P.A."/>
            <person name="Workman R."/>
            <person name="Puiu D."/>
            <person name="Bianco L."/>
            <person name="Allen B.J."/>
            <person name="Troggio M."/>
            <person name="Leslie C.A."/>
            <person name="Timp W."/>
            <person name="Dendekar A."/>
            <person name="Salzberg S.L."/>
            <person name="Neale D.B."/>
        </authorList>
    </citation>
    <scope>NUCLEOTIDE SEQUENCE</scope>
    <source>
        <tissue evidence="3">Leaves</tissue>
    </source>
</reference>
<dbReference type="Pfam" id="PF19160">
    <property type="entry name" value="SPARK"/>
    <property type="match status" value="1"/>
</dbReference>
<comment type="caution">
    <text evidence="3">The sequence shown here is derived from an EMBL/GenBank/DDBJ whole genome shotgun (WGS) entry which is preliminary data.</text>
</comment>
<dbReference type="Gramene" id="Jr15_10400_p1">
    <property type="protein sequence ID" value="cds.Jr15_10400_p1"/>
    <property type="gene ID" value="Jr15_10400"/>
</dbReference>
<sequence>LHYHYLFTFIDLHSRTSKIIKQKENPHSEAFLHPEKEPCFVPMSPNPPLFSFFVFFPILFPTFLCLANLDPATIQFLPTQSLPATIPAFPEQSNVAGCPLDLSDELFNGIKTACSSSKGGSNGELRRSRCCPVLAAWLYAAYSATALGRASRVAAAVAASHGSNNSYDLPLLPDDSETCVDDLGKALKAKGIELERPNATCDVVYCYCGIRLHTLSCPEAFSVTQKGKLVGDESVKRLERDCLSSSNNVNGFPGLGGCSKCLNSLYKVNKKKTSNSSKSGDRTTKMNNKDCQLMGLTWLLAKNRKAYIHTVSEVFRATMMSKDGSDPRLCALNSDGMPLAVDSSEISGHSSSNTLGAPIYLSMLLVSLLYMLSLLNR</sequence>
<keyword evidence="1" id="KW-0812">Transmembrane</keyword>
<feature type="domain" description="SPARK" evidence="2">
    <location>
        <begin position="94"/>
        <end position="291"/>
    </location>
</feature>
<dbReference type="EMBL" id="LIHL02000015">
    <property type="protein sequence ID" value="KAF5445483.1"/>
    <property type="molecule type" value="Genomic_DNA"/>
</dbReference>
<protein>
    <recommendedName>
        <fullName evidence="2">SPARK domain-containing protein</fullName>
    </recommendedName>
</protein>
<evidence type="ECO:0000256" key="1">
    <source>
        <dbReference type="SAM" id="Phobius"/>
    </source>
</evidence>
<evidence type="ECO:0000313" key="3">
    <source>
        <dbReference type="EMBL" id="KAF5445483.1"/>
    </source>
</evidence>
<keyword evidence="1" id="KW-0472">Membrane</keyword>
<dbReference type="InterPro" id="IPR043891">
    <property type="entry name" value="SPARK"/>
</dbReference>
<accession>A0A833TUY6</accession>
<dbReference type="AlphaFoldDB" id="A0A833TUY6"/>
<dbReference type="Proteomes" id="UP000619265">
    <property type="component" value="Unassembled WGS sequence"/>
</dbReference>
<feature type="non-terminal residue" evidence="3">
    <location>
        <position position="1"/>
    </location>
</feature>
<proteinExistence type="predicted"/>
<evidence type="ECO:0000259" key="2">
    <source>
        <dbReference type="Pfam" id="PF19160"/>
    </source>
</evidence>
<organism evidence="3 4">
    <name type="scientific">Juglans regia</name>
    <name type="common">English walnut</name>
    <dbReference type="NCBI Taxonomy" id="51240"/>
    <lineage>
        <taxon>Eukaryota</taxon>
        <taxon>Viridiplantae</taxon>
        <taxon>Streptophyta</taxon>
        <taxon>Embryophyta</taxon>
        <taxon>Tracheophyta</taxon>
        <taxon>Spermatophyta</taxon>
        <taxon>Magnoliopsida</taxon>
        <taxon>eudicotyledons</taxon>
        <taxon>Gunneridae</taxon>
        <taxon>Pentapetalae</taxon>
        <taxon>rosids</taxon>
        <taxon>fabids</taxon>
        <taxon>Fagales</taxon>
        <taxon>Juglandaceae</taxon>
        <taxon>Juglans</taxon>
    </lineage>
</organism>
<dbReference type="PANTHER" id="PTHR34056:SF1">
    <property type="entry name" value="GPI-ANCHORED PROTEIN"/>
    <property type="match status" value="1"/>
</dbReference>